<dbReference type="PROSITE" id="PS51464">
    <property type="entry name" value="SIS"/>
    <property type="match status" value="1"/>
</dbReference>
<dbReference type="RefSeq" id="WP_124237297.1">
    <property type="nucleotide sequence ID" value="NZ_JBHUFI010000013.1"/>
</dbReference>
<dbReference type="Gene3D" id="1.10.10.10">
    <property type="entry name" value="Winged helix-like DNA-binding domain superfamily/Winged helix DNA-binding domain"/>
    <property type="match status" value="1"/>
</dbReference>
<dbReference type="GO" id="GO:1901135">
    <property type="term" value="P:carbohydrate derivative metabolic process"/>
    <property type="evidence" value="ECO:0007669"/>
    <property type="project" value="InterPro"/>
</dbReference>
<dbReference type="OrthoDB" id="3812176at2"/>
<dbReference type="AlphaFoldDB" id="A0A3N6XZ89"/>
<keyword evidence="3" id="KW-0804">Transcription</keyword>
<dbReference type="InterPro" id="IPR035472">
    <property type="entry name" value="RpiR-like_SIS"/>
</dbReference>
<protein>
    <submittedName>
        <fullName evidence="6">MurR/RpiR family transcriptional regulator</fullName>
    </submittedName>
</protein>
<gene>
    <name evidence="6" type="ORF">EHW97_11415</name>
</gene>
<dbReference type="PROSITE" id="PS51071">
    <property type="entry name" value="HTH_RPIR"/>
    <property type="match status" value="1"/>
</dbReference>
<dbReference type="InterPro" id="IPR000281">
    <property type="entry name" value="HTH_RpiR"/>
</dbReference>
<dbReference type="InterPro" id="IPR046348">
    <property type="entry name" value="SIS_dom_sf"/>
</dbReference>
<dbReference type="EMBL" id="RQJX01000015">
    <property type="protein sequence ID" value="RQN03034.1"/>
    <property type="molecule type" value="Genomic_DNA"/>
</dbReference>
<dbReference type="GO" id="GO:0003677">
    <property type="term" value="F:DNA binding"/>
    <property type="evidence" value="ECO:0007669"/>
    <property type="project" value="UniProtKB-KW"/>
</dbReference>
<dbReference type="Gene3D" id="3.40.50.10490">
    <property type="entry name" value="Glucose-6-phosphate isomerase like protein, domain 1"/>
    <property type="match status" value="1"/>
</dbReference>
<dbReference type="Proteomes" id="UP000275225">
    <property type="component" value="Unassembled WGS sequence"/>
</dbReference>
<organism evidence="6 7">
    <name type="scientific">Aeromicrobium camelliae</name>
    <dbReference type="NCBI Taxonomy" id="1538144"/>
    <lineage>
        <taxon>Bacteria</taxon>
        <taxon>Bacillati</taxon>
        <taxon>Actinomycetota</taxon>
        <taxon>Actinomycetes</taxon>
        <taxon>Propionibacteriales</taxon>
        <taxon>Nocardioidaceae</taxon>
        <taxon>Aeromicrobium</taxon>
    </lineage>
</organism>
<dbReference type="InterPro" id="IPR047640">
    <property type="entry name" value="RpiR-like"/>
</dbReference>
<dbReference type="SUPFAM" id="SSF53697">
    <property type="entry name" value="SIS domain"/>
    <property type="match status" value="1"/>
</dbReference>
<keyword evidence="1" id="KW-0805">Transcription regulation</keyword>
<feature type="domain" description="SIS" evidence="5">
    <location>
        <begin position="124"/>
        <end position="260"/>
    </location>
</feature>
<evidence type="ECO:0000313" key="7">
    <source>
        <dbReference type="Proteomes" id="UP000275225"/>
    </source>
</evidence>
<evidence type="ECO:0000259" key="5">
    <source>
        <dbReference type="PROSITE" id="PS51464"/>
    </source>
</evidence>
<dbReference type="InterPro" id="IPR009057">
    <property type="entry name" value="Homeodomain-like_sf"/>
</dbReference>
<sequence length="282" mass="30458">MGDIRQWLADLVGERKVGRGTKAVIDAIIADPEDSAYASAQELARRAGVNAATVVRAAQLLGFSGWPDLSTEVRNRYLSSLTVERVYDLYSADDADPVGQTIGQDLRLLETMLTSLDTAAVRAASEVIRTSRRTVVFTTGTYAAPAQQLAHVGQMLGYDVMLQSGASTAMLNSARLLGEGDCFFTYSIWKTTSLVRELADVAKQRGATVVAIADRRSAVAELADVFIAVPSEGRSFVPSITCAVSVSQSILRLLADADRAATRARLRELDDLWERLGIVDDE</sequence>
<dbReference type="InterPro" id="IPR036388">
    <property type="entry name" value="WH-like_DNA-bd_sf"/>
</dbReference>
<dbReference type="PANTHER" id="PTHR30514">
    <property type="entry name" value="GLUCOKINASE"/>
    <property type="match status" value="1"/>
</dbReference>
<dbReference type="Pfam" id="PF01418">
    <property type="entry name" value="HTH_6"/>
    <property type="match status" value="1"/>
</dbReference>
<proteinExistence type="predicted"/>
<evidence type="ECO:0000313" key="6">
    <source>
        <dbReference type="EMBL" id="RQN03034.1"/>
    </source>
</evidence>
<dbReference type="SUPFAM" id="SSF46689">
    <property type="entry name" value="Homeodomain-like"/>
    <property type="match status" value="1"/>
</dbReference>
<evidence type="ECO:0000256" key="1">
    <source>
        <dbReference type="ARBA" id="ARBA00023015"/>
    </source>
</evidence>
<accession>A0A3N6XZ89</accession>
<dbReference type="Pfam" id="PF01380">
    <property type="entry name" value="SIS"/>
    <property type="match status" value="1"/>
</dbReference>
<keyword evidence="2" id="KW-0238">DNA-binding</keyword>
<comment type="caution">
    <text evidence="6">The sequence shown here is derived from an EMBL/GenBank/DDBJ whole genome shotgun (WGS) entry which is preliminary data.</text>
</comment>
<dbReference type="CDD" id="cd05013">
    <property type="entry name" value="SIS_RpiR"/>
    <property type="match status" value="1"/>
</dbReference>
<evidence type="ECO:0000256" key="2">
    <source>
        <dbReference type="ARBA" id="ARBA00023125"/>
    </source>
</evidence>
<dbReference type="GO" id="GO:0003700">
    <property type="term" value="F:DNA-binding transcription factor activity"/>
    <property type="evidence" value="ECO:0007669"/>
    <property type="project" value="InterPro"/>
</dbReference>
<keyword evidence="7" id="KW-1185">Reference proteome</keyword>
<reference evidence="6 7" key="1">
    <citation type="submission" date="2018-11" db="EMBL/GenBank/DDBJ databases">
        <authorList>
            <person name="Li F."/>
        </authorList>
    </citation>
    <scope>NUCLEOTIDE SEQUENCE [LARGE SCALE GENOMIC DNA]</scope>
    <source>
        <strain evidence="6 7">YS17T</strain>
    </source>
</reference>
<evidence type="ECO:0000256" key="3">
    <source>
        <dbReference type="ARBA" id="ARBA00023163"/>
    </source>
</evidence>
<feature type="domain" description="HTH rpiR-type" evidence="4">
    <location>
        <begin position="4"/>
        <end position="80"/>
    </location>
</feature>
<dbReference type="PANTHER" id="PTHR30514:SF1">
    <property type="entry name" value="HTH-TYPE TRANSCRIPTIONAL REGULATOR HEXR-RELATED"/>
    <property type="match status" value="1"/>
</dbReference>
<evidence type="ECO:0000259" key="4">
    <source>
        <dbReference type="PROSITE" id="PS51071"/>
    </source>
</evidence>
<name>A0A3N6XZ89_9ACTN</name>
<dbReference type="GO" id="GO:0097367">
    <property type="term" value="F:carbohydrate derivative binding"/>
    <property type="evidence" value="ECO:0007669"/>
    <property type="project" value="InterPro"/>
</dbReference>
<dbReference type="InterPro" id="IPR001347">
    <property type="entry name" value="SIS_dom"/>
</dbReference>